<dbReference type="PANTHER" id="PTHR32347">
    <property type="entry name" value="EFFLUX SYSTEM COMPONENT YKNX-RELATED"/>
    <property type="match status" value="1"/>
</dbReference>
<gene>
    <name evidence="7" type="ORF">EEL30_09875</name>
</gene>
<evidence type="ECO:0000313" key="7">
    <source>
        <dbReference type="EMBL" id="QDX92603.1"/>
    </source>
</evidence>
<evidence type="ECO:0000256" key="1">
    <source>
        <dbReference type="ARBA" id="ARBA00004196"/>
    </source>
</evidence>
<dbReference type="PROSITE" id="PS51257">
    <property type="entry name" value="PROKAR_LIPOPROTEIN"/>
    <property type="match status" value="1"/>
</dbReference>
<feature type="domain" description="YknX-like beta-barrel" evidence="6">
    <location>
        <begin position="305"/>
        <end position="384"/>
    </location>
</feature>
<dbReference type="OrthoDB" id="9778236at2"/>
<dbReference type="Proteomes" id="UP000319432">
    <property type="component" value="Chromosome"/>
</dbReference>
<dbReference type="PRINTS" id="PR01490">
    <property type="entry name" value="RTXTOXIND"/>
</dbReference>
<evidence type="ECO:0000256" key="4">
    <source>
        <dbReference type="SAM" id="SignalP"/>
    </source>
</evidence>
<keyword evidence="2 3" id="KW-0175">Coiled coil</keyword>
<dbReference type="Pfam" id="PF25990">
    <property type="entry name" value="Beta-barrel_YknX"/>
    <property type="match status" value="1"/>
</dbReference>
<dbReference type="AlphaFoldDB" id="A0A518V6L2"/>
<feature type="chain" id="PRO_5039135345" evidence="4">
    <location>
        <begin position="23"/>
        <end position="399"/>
    </location>
</feature>
<dbReference type="InterPro" id="IPR058625">
    <property type="entry name" value="MdtA-like_BSH"/>
</dbReference>
<keyword evidence="8" id="KW-1185">Reference proteome</keyword>
<evidence type="ECO:0000313" key="8">
    <source>
        <dbReference type="Proteomes" id="UP000319432"/>
    </source>
</evidence>
<comment type="subcellular location">
    <subcellularLocation>
        <location evidence="1">Cell envelope</location>
    </subcellularLocation>
</comment>
<dbReference type="GO" id="GO:0030313">
    <property type="term" value="C:cell envelope"/>
    <property type="evidence" value="ECO:0007669"/>
    <property type="project" value="UniProtKB-SubCell"/>
</dbReference>
<dbReference type="Gene3D" id="2.40.50.100">
    <property type="match status" value="1"/>
</dbReference>
<dbReference type="Pfam" id="PF25917">
    <property type="entry name" value="BSH_RND"/>
    <property type="match status" value="1"/>
</dbReference>
<sequence>MRKRIGYVLLCVGLGFSLTACSANKEEQVMSGMLEAEELPIIAEVSGSILSISVAEGATIQKGQILAQIDPRSYELAVLEAEAVVQQATAKLDEAKAGNRSQTVKKGASTVASADANLFLAETRSRQATTNVARVEEQVKQVEQQLSGAKDTLTFEQRRLQESEALFNKGAITKREYDVQKEVANKAKAQVEQLNTQVAMVKTQIATAVEDQAAARAQIATAQAQREGAYADLDLLQEGTTNYTLRNLFAIEKQAKTKLASTQLQREKTKLVAPADGIILRKNVTEGEVAKTGASLFTMMKQNQLKVKVFIPEAEIGKVKVNDQVAIKVDAYPDETFAGRIHTISEKAEFTPRNVQTKNERTKLVFAVTIYAEEGLDRLKPGMPADVLMASVSKEVKKP</sequence>
<proteinExistence type="predicted"/>
<accession>A0A518V6L2</accession>
<keyword evidence="4" id="KW-0732">Signal</keyword>
<feature type="domain" description="Multidrug resistance protein MdtA-like barrel-sandwich hybrid" evidence="5">
    <location>
        <begin position="41"/>
        <end position="298"/>
    </location>
</feature>
<name>A0A518V6L2_BRELA</name>
<dbReference type="InterPro" id="IPR050465">
    <property type="entry name" value="UPF0194_transport"/>
</dbReference>
<dbReference type="InterPro" id="IPR058636">
    <property type="entry name" value="Beta-barrel_YknX"/>
</dbReference>
<dbReference type="Gene3D" id="1.10.287.470">
    <property type="entry name" value="Helix hairpin bin"/>
    <property type="match status" value="1"/>
</dbReference>
<protein>
    <submittedName>
        <fullName evidence="7">HlyD family efflux transporter periplasmic adaptor subunit</fullName>
    </submittedName>
</protein>
<organism evidence="7 8">
    <name type="scientific">Brevibacillus laterosporus</name>
    <name type="common">Bacillus laterosporus</name>
    <dbReference type="NCBI Taxonomy" id="1465"/>
    <lineage>
        <taxon>Bacteria</taxon>
        <taxon>Bacillati</taxon>
        <taxon>Bacillota</taxon>
        <taxon>Bacilli</taxon>
        <taxon>Bacillales</taxon>
        <taxon>Paenibacillaceae</taxon>
        <taxon>Brevibacillus</taxon>
    </lineage>
</organism>
<evidence type="ECO:0000256" key="3">
    <source>
        <dbReference type="SAM" id="Coils"/>
    </source>
</evidence>
<reference evidence="7 8" key="1">
    <citation type="submission" date="2018-11" db="EMBL/GenBank/DDBJ databases">
        <title>Phylogenetic determinants of toxin gene distribution in genomes of Brevibacillus laterosporus.</title>
        <authorList>
            <person name="Glare T.R."/>
            <person name="Durrant A."/>
            <person name="Berry C."/>
            <person name="Palma L."/>
            <person name="Ormskirk M."/>
            <person name="Cox M.O."/>
        </authorList>
    </citation>
    <scope>NUCLEOTIDE SEQUENCE [LARGE SCALE GENOMIC DNA]</scope>
    <source>
        <strain evidence="7 8">1821L</strain>
    </source>
</reference>
<evidence type="ECO:0000256" key="2">
    <source>
        <dbReference type="ARBA" id="ARBA00023054"/>
    </source>
</evidence>
<dbReference type="SUPFAM" id="SSF111369">
    <property type="entry name" value="HlyD-like secretion proteins"/>
    <property type="match status" value="2"/>
</dbReference>
<dbReference type="EMBL" id="CP033464">
    <property type="protein sequence ID" value="QDX92603.1"/>
    <property type="molecule type" value="Genomic_DNA"/>
</dbReference>
<dbReference type="Gene3D" id="2.40.30.170">
    <property type="match status" value="1"/>
</dbReference>
<evidence type="ECO:0000259" key="6">
    <source>
        <dbReference type="Pfam" id="PF25990"/>
    </source>
</evidence>
<evidence type="ECO:0000259" key="5">
    <source>
        <dbReference type="Pfam" id="PF25917"/>
    </source>
</evidence>
<feature type="coiled-coil region" evidence="3">
    <location>
        <begin position="125"/>
        <end position="204"/>
    </location>
</feature>
<feature type="signal peptide" evidence="4">
    <location>
        <begin position="1"/>
        <end position="22"/>
    </location>
</feature>